<sequence length="448" mass="50595">MGCTNSVYKKKKKKIVPEISIFAPILRIPMHSDLQRLLRGFVPSDLADRIAAIRNQIALVGEDTGGSAVSDLIRALEQYLPLLLGLTKKEYGLQELVEFRWRELGEEREVRISKLISILFSSRKILELFLRVDDNDDDDDVDDDEQEICVSNSWFELLCVVHMMAMLTLMEANEKLIPKESSLSERLVSADCMRDAVDLLLKAAGYLNFCVLDVLPRLPQDLKSRLPSDMQDNVLEAISHQALAQGTELQLGLAVHSKNATLSVKRRLACEQLSFYAQAHCCLSDKNESNAVLKKQLFFLKWKHLEAKAAAYYYHSLILDKGTEPSCHLSAVCCVLAAEELLVESKKACLTFCLADPITRCPPPWGAMKHLQKKIPETAAKKTQMYTYLLDQEKGLKSLPELPEFQLSLKPDEYELPEADPAWGCGKFGFPEQTLKKHLDHDEKESKS</sequence>
<evidence type="ECO:0000259" key="2">
    <source>
        <dbReference type="PROSITE" id="PS51180"/>
    </source>
</evidence>
<dbReference type="InterPro" id="IPR038499">
    <property type="entry name" value="BRO1_sf"/>
</dbReference>
<keyword evidence="4" id="KW-1185">Reference proteome</keyword>
<dbReference type="SMART" id="SM01041">
    <property type="entry name" value="BRO1"/>
    <property type="match status" value="1"/>
</dbReference>
<dbReference type="Gene3D" id="1.25.40.280">
    <property type="entry name" value="alix/aip1 like domains"/>
    <property type="match status" value="1"/>
</dbReference>
<accession>A0ABD1GTD7</accession>
<dbReference type="AlphaFoldDB" id="A0ABD1GTD7"/>
<name>A0ABD1GTD7_SALDI</name>
<dbReference type="InterPro" id="IPR004328">
    <property type="entry name" value="BRO1_dom"/>
</dbReference>
<proteinExistence type="inferred from homology"/>
<evidence type="ECO:0000313" key="3">
    <source>
        <dbReference type="EMBL" id="KAL1547408.1"/>
    </source>
</evidence>
<dbReference type="PANTHER" id="PTHR23032">
    <property type="entry name" value="BRO1 DOMAIN-CONTAINING PROTEIN BROX"/>
    <property type="match status" value="1"/>
</dbReference>
<dbReference type="Pfam" id="PF03097">
    <property type="entry name" value="BRO1"/>
    <property type="match status" value="1"/>
</dbReference>
<dbReference type="CDD" id="cd09034">
    <property type="entry name" value="BRO1_Alix_like"/>
    <property type="match status" value="1"/>
</dbReference>
<dbReference type="EMBL" id="JBEAFC010000008">
    <property type="protein sequence ID" value="KAL1547408.1"/>
    <property type="molecule type" value="Genomic_DNA"/>
</dbReference>
<dbReference type="Proteomes" id="UP001567538">
    <property type="component" value="Unassembled WGS sequence"/>
</dbReference>
<gene>
    <name evidence="3" type="ORF">AAHA92_23891</name>
</gene>
<reference evidence="3 4" key="1">
    <citation type="submission" date="2024-06" db="EMBL/GenBank/DDBJ databases">
        <title>A chromosome level genome sequence of Diviner's sage (Salvia divinorum).</title>
        <authorList>
            <person name="Ford S.A."/>
            <person name="Ro D.-K."/>
            <person name="Ness R.W."/>
            <person name="Phillips M.A."/>
        </authorList>
    </citation>
    <scope>NUCLEOTIDE SEQUENCE [LARGE SCALE GENOMIC DNA]</scope>
    <source>
        <strain evidence="3">SAF-2024a</strain>
        <tissue evidence="3">Leaf</tissue>
    </source>
</reference>
<comment type="similarity">
    <text evidence="1">Belongs to the BROX family.</text>
</comment>
<dbReference type="PANTHER" id="PTHR23032:SF2">
    <property type="entry name" value="ENDOSOMAL TARGETING BRO1-LIKE DOMAIN-CONTAINING PROTEIN"/>
    <property type="match status" value="1"/>
</dbReference>
<feature type="domain" description="BRO1" evidence="2">
    <location>
        <begin position="24"/>
        <end position="448"/>
    </location>
</feature>
<evidence type="ECO:0000256" key="1">
    <source>
        <dbReference type="ARBA" id="ARBA00008901"/>
    </source>
</evidence>
<comment type="caution">
    <text evidence="3">The sequence shown here is derived from an EMBL/GenBank/DDBJ whole genome shotgun (WGS) entry which is preliminary data.</text>
</comment>
<dbReference type="PROSITE" id="PS51180">
    <property type="entry name" value="BRO1"/>
    <property type="match status" value="1"/>
</dbReference>
<dbReference type="InterPro" id="IPR038898">
    <property type="entry name" value="BROX"/>
</dbReference>
<organism evidence="3 4">
    <name type="scientific">Salvia divinorum</name>
    <name type="common">Maria pastora</name>
    <name type="synonym">Diviner's sage</name>
    <dbReference type="NCBI Taxonomy" id="28513"/>
    <lineage>
        <taxon>Eukaryota</taxon>
        <taxon>Viridiplantae</taxon>
        <taxon>Streptophyta</taxon>
        <taxon>Embryophyta</taxon>
        <taxon>Tracheophyta</taxon>
        <taxon>Spermatophyta</taxon>
        <taxon>Magnoliopsida</taxon>
        <taxon>eudicotyledons</taxon>
        <taxon>Gunneridae</taxon>
        <taxon>Pentapetalae</taxon>
        <taxon>asterids</taxon>
        <taxon>lamiids</taxon>
        <taxon>Lamiales</taxon>
        <taxon>Lamiaceae</taxon>
        <taxon>Nepetoideae</taxon>
        <taxon>Mentheae</taxon>
        <taxon>Salviinae</taxon>
        <taxon>Salvia</taxon>
        <taxon>Salvia subgen. Calosphace</taxon>
    </lineage>
</organism>
<protein>
    <recommendedName>
        <fullName evidence="2">BRO1 domain-containing protein</fullName>
    </recommendedName>
</protein>
<evidence type="ECO:0000313" key="4">
    <source>
        <dbReference type="Proteomes" id="UP001567538"/>
    </source>
</evidence>